<keyword evidence="14" id="KW-1185">Reference proteome</keyword>
<feature type="region of interest" description="Disordered" evidence="11">
    <location>
        <begin position="248"/>
        <end position="275"/>
    </location>
</feature>
<dbReference type="GO" id="GO:0071555">
    <property type="term" value="P:cell wall organization"/>
    <property type="evidence" value="ECO:0007669"/>
    <property type="project" value="UniProtKB-KW"/>
</dbReference>
<evidence type="ECO:0000256" key="2">
    <source>
        <dbReference type="ARBA" id="ARBA00004191"/>
    </source>
</evidence>
<dbReference type="GO" id="GO:0003677">
    <property type="term" value="F:DNA binding"/>
    <property type="evidence" value="ECO:0007669"/>
    <property type="project" value="InterPro"/>
</dbReference>
<dbReference type="SUPFAM" id="SSF57667">
    <property type="entry name" value="beta-beta-alpha zinc fingers"/>
    <property type="match status" value="1"/>
</dbReference>
<organism evidence="13 14">
    <name type="scientific">Thlaspi arvense</name>
    <name type="common">Field penny-cress</name>
    <dbReference type="NCBI Taxonomy" id="13288"/>
    <lineage>
        <taxon>Eukaryota</taxon>
        <taxon>Viridiplantae</taxon>
        <taxon>Streptophyta</taxon>
        <taxon>Embryophyta</taxon>
        <taxon>Tracheophyta</taxon>
        <taxon>Spermatophyta</taxon>
        <taxon>Magnoliopsida</taxon>
        <taxon>eudicotyledons</taxon>
        <taxon>Gunneridae</taxon>
        <taxon>Pentapetalae</taxon>
        <taxon>rosids</taxon>
        <taxon>malvids</taxon>
        <taxon>Brassicales</taxon>
        <taxon>Brassicaceae</taxon>
        <taxon>Thlaspideae</taxon>
        <taxon>Thlaspi</taxon>
    </lineage>
</organism>
<dbReference type="AlphaFoldDB" id="A0AAU9RLL1"/>
<dbReference type="InterPro" id="IPR036236">
    <property type="entry name" value="Znf_C2H2_sf"/>
</dbReference>
<comment type="subcellular location">
    <subcellularLocation>
        <location evidence="2 10">Secreted</location>
        <location evidence="2 10">Cell wall</location>
    </subcellularLocation>
</comment>
<evidence type="ECO:0000256" key="6">
    <source>
        <dbReference type="ARBA" id="ARBA00022771"/>
    </source>
</evidence>
<dbReference type="GO" id="GO:0008270">
    <property type="term" value="F:zinc ion binding"/>
    <property type="evidence" value="ECO:0007669"/>
    <property type="project" value="UniProtKB-KW"/>
</dbReference>
<keyword evidence="8 10" id="KW-0961">Cell wall biogenesis/degradation</keyword>
<keyword evidence="7" id="KW-0862">Zinc</keyword>
<dbReference type="Pfam" id="PF03283">
    <property type="entry name" value="PAE"/>
    <property type="match status" value="1"/>
</dbReference>
<dbReference type="InterPro" id="IPR004963">
    <property type="entry name" value="PAE/NOTUM"/>
</dbReference>
<dbReference type="PANTHER" id="PTHR21562:SF88">
    <property type="entry name" value="PECTIN ACETYLESTERASE"/>
    <property type="match status" value="1"/>
</dbReference>
<dbReference type="GO" id="GO:0052793">
    <property type="term" value="F:pectin acetylesterase activity"/>
    <property type="evidence" value="ECO:0007669"/>
    <property type="project" value="TreeGrafter"/>
</dbReference>
<comment type="similarity">
    <text evidence="3 10">Belongs to the pectinacetylesterase family.</text>
</comment>
<dbReference type="Proteomes" id="UP000836841">
    <property type="component" value="Chromosome 2"/>
</dbReference>
<dbReference type="SMART" id="SM00614">
    <property type="entry name" value="ZnF_BED"/>
    <property type="match status" value="1"/>
</dbReference>
<dbReference type="GO" id="GO:0009505">
    <property type="term" value="C:plant-type cell wall"/>
    <property type="evidence" value="ECO:0007669"/>
    <property type="project" value="TreeGrafter"/>
</dbReference>
<evidence type="ECO:0000256" key="8">
    <source>
        <dbReference type="ARBA" id="ARBA00023316"/>
    </source>
</evidence>
<keyword evidence="6 9" id="KW-0863">Zinc-finger</keyword>
<feature type="compositionally biased region" description="Polar residues" evidence="11">
    <location>
        <begin position="333"/>
        <end position="344"/>
    </location>
</feature>
<keyword evidence="10" id="KW-0378">Hydrolase</keyword>
<comment type="function">
    <text evidence="1 10">Hydrolyzes acetyl esters in homogalacturonan regions of pectin. In type I primary cell wall, galacturonic acid residues of pectin can be acetylated at the O-2 and O-3 positions. Decreasing the degree of acetylation of pectin gels in vitro alters their physical properties.</text>
</comment>
<evidence type="ECO:0000313" key="14">
    <source>
        <dbReference type="Proteomes" id="UP000836841"/>
    </source>
</evidence>
<keyword evidence="10" id="KW-0964">Secreted</keyword>
<evidence type="ECO:0000256" key="3">
    <source>
        <dbReference type="ARBA" id="ARBA00005784"/>
    </source>
</evidence>
<feature type="signal peptide" evidence="10">
    <location>
        <begin position="1"/>
        <end position="19"/>
    </location>
</feature>
<feature type="chain" id="PRO_5043088800" description="Pectin acetylesterase" evidence="10">
    <location>
        <begin position="20"/>
        <end position="352"/>
    </location>
</feature>
<dbReference type="InterPro" id="IPR003656">
    <property type="entry name" value="Znf_BED"/>
</dbReference>
<protein>
    <recommendedName>
        <fullName evidence="10">Pectin acetylesterase</fullName>
        <ecNumber evidence="10">3.1.1.-</ecNumber>
    </recommendedName>
</protein>
<evidence type="ECO:0000256" key="1">
    <source>
        <dbReference type="ARBA" id="ARBA00003534"/>
    </source>
</evidence>
<name>A0AAU9RLL1_THLAR</name>
<reference evidence="13 14" key="1">
    <citation type="submission" date="2022-03" db="EMBL/GenBank/DDBJ databases">
        <authorList>
            <person name="Nunn A."/>
            <person name="Chopra R."/>
            <person name="Nunn A."/>
            <person name="Contreras Garrido A."/>
        </authorList>
    </citation>
    <scope>NUCLEOTIDE SEQUENCE [LARGE SCALE GENOMIC DNA]</scope>
</reference>
<accession>A0AAU9RLL1</accession>
<keyword evidence="5" id="KW-0479">Metal-binding</keyword>
<evidence type="ECO:0000259" key="12">
    <source>
        <dbReference type="PROSITE" id="PS50808"/>
    </source>
</evidence>
<dbReference type="EC" id="3.1.1.-" evidence="10"/>
<dbReference type="PANTHER" id="PTHR21562">
    <property type="entry name" value="NOTUM-RELATED"/>
    <property type="match status" value="1"/>
</dbReference>
<evidence type="ECO:0000256" key="4">
    <source>
        <dbReference type="ARBA" id="ARBA00022512"/>
    </source>
</evidence>
<proteinExistence type="inferred from homology"/>
<evidence type="ECO:0000256" key="5">
    <source>
        <dbReference type="ARBA" id="ARBA00022723"/>
    </source>
</evidence>
<evidence type="ECO:0000256" key="9">
    <source>
        <dbReference type="PROSITE-ProRule" id="PRU00027"/>
    </source>
</evidence>
<dbReference type="Pfam" id="PF02892">
    <property type="entry name" value="zf-BED"/>
    <property type="match status" value="1"/>
</dbReference>
<evidence type="ECO:0000313" key="13">
    <source>
        <dbReference type="EMBL" id="CAH2043690.1"/>
    </source>
</evidence>
<feature type="domain" description="BED-type" evidence="12">
    <location>
        <begin position="273"/>
        <end position="327"/>
    </location>
</feature>
<keyword evidence="4 10" id="KW-0134">Cell wall</keyword>
<dbReference type="EMBL" id="OU466858">
    <property type="protein sequence ID" value="CAH2043690.1"/>
    <property type="molecule type" value="Genomic_DNA"/>
</dbReference>
<evidence type="ECO:0000256" key="11">
    <source>
        <dbReference type="SAM" id="MobiDB-lite"/>
    </source>
</evidence>
<evidence type="ECO:0000256" key="10">
    <source>
        <dbReference type="RuleBase" id="RU363114"/>
    </source>
</evidence>
<dbReference type="PROSITE" id="PS50808">
    <property type="entry name" value="ZF_BED"/>
    <property type="match status" value="1"/>
</dbReference>
<sequence length="352" mass="38959">MWISLKILLSGLCGPLSFSYLRKKVKSNFSANEETQPIDSLPSSPSDSATEILCGFAGIKSIPRAMSAPIAIKPLSNFRLCCISRSSRNWLCCAGGGDEERIVMDHGGCMLARLCLGGGSERIQRWIWKTKRYRDGDIVSGKRIDSIKGFHGASHLDFKGAVCLDGTLPGYHLDRGFGSGANSWLIHLEGGGWCNSHSSCVYRKTTRRGSSLRCHVFPAYGTVQKIAILRRMQKKHWTDTAYMTVMDKSNTTNNKRKEPGSPTKSPKPKRTLPTRSPAWDVFTKLKDNELKCSCNYCGKTYSCNPATCGTTNLNTHMKKCKAYLDHLESDSQKVLASSDFNPPETTDVHTSK</sequence>
<evidence type="ECO:0000256" key="7">
    <source>
        <dbReference type="ARBA" id="ARBA00022833"/>
    </source>
</evidence>
<feature type="region of interest" description="Disordered" evidence="11">
    <location>
        <begin position="333"/>
        <end position="352"/>
    </location>
</feature>
<gene>
    <name evidence="13" type="ORF">TAV2_LOCUS7390</name>
</gene>
<keyword evidence="10" id="KW-0732">Signal</keyword>